<sequence length="69" mass="7794">MLELPIYLKPSNLSSFVCLSCLMKPPRVCGGLQQHVVASSSMFHIQHLLEISVIHSVFCFITHYPRLVP</sequence>
<dbReference type="Proteomes" id="UP000094336">
    <property type="component" value="Unassembled WGS sequence"/>
</dbReference>
<name>A0A1E3QHU9_9ASCO</name>
<dbReference type="GeneID" id="30144593"/>
<reference evidence="2" key="1">
    <citation type="submission" date="2016-05" db="EMBL/GenBank/DDBJ databases">
        <title>Comparative genomics of biotechnologically important yeasts.</title>
        <authorList>
            <consortium name="DOE Joint Genome Institute"/>
            <person name="Riley R."/>
            <person name="Haridas S."/>
            <person name="Wolfe K.H."/>
            <person name="Lopes M.R."/>
            <person name="Hittinger C.T."/>
            <person name="Goker M."/>
            <person name="Salamov A."/>
            <person name="Wisecaver J."/>
            <person name="Long T.M."/>
            <person name="Aerts A.L."/>
            <person name="Barry K."/>
            <person name="Choi C."/>
            <person name="Clum A."/>
            <person name="Coughlan A.Y."/>
            <person name="Deshpande S."/>
            <person name="Douglass A.P."/>
            <person name="Hanson S.J."/>
            <person name="Klenk H.-P."/>
            <person name="Labutti K."/>
            <person name="Lapidus A."/>
            <person name="Lindquist E."/>
            <person name="Lipzen A."/>
            <person name="Meier-Kolthoff J.P."/>
            <person name="Ohm R.A."/>
            <person name="Otillar R.P."/>
            <person name="Pangilinan J."/>
            <person name="Peng Y."/>
            <person name="Rokas A."/>
            <person name="Rosa C.A."/>
            <person name="Scheuner C."/>
            <person name="Sibirny A.A."/>
            <person name="Slot J.C."/>
            <person name="Stielow J.B."/>
            <person name="Sun H."/>
            <person name="Kurtzman C.P."/>
            <person name="Blackwell M."/>
            <person name="Grigoriev I.V."/>
            <person name="Jeffries T.W."/>
        </authorList>
    </citation>
    <scope>NUCLEOTIDE SEQUENCE [LARGE SCALE GENOMIC DNA]</scope>
    <source>
        <strain evidence="2">NRRL Y-12698</strain>
    </source>
</reference>
<accession>A0A1E3QHU9</accession>
<proteinExistence type="predicted"/>
<gene>
    <name evidence="1" type="ORF">BABINDRAFT_104167</name>
</gene>
<dbReference type="EMBL" id="KV454442">
    <property type="protein sequence ID" value="ODQ77266.1"/>
    <property type="molecule type" value="Genomic_DNA"/>
</dbReference>
<protein>
    <submittedName>
        <fullName evidence="1">Uncharacterized protein</fullName>
    </submittedName>
</protein>
<dbReference type="AlphaFoldDB" id="A0A1E3QHU9"/>
<dbReference type="RefSeq" id="XP_018982594.1">
    <property type="nucleotide sequence ID" value="XM_019126739.1"/>
</dbReference>
<organism evidence="1 2">
    <name type="scientific">Babjeviella inositovora NRRL Y-12698</name>
    <dbReference type="NCBI Taxonomy" id="984486"/>
    <lineage>
        <taxon>Eukaryota</taxon>
        <taxon>Fungi</taxon>
        <taxon>Dikarya</taxon>
        <taxon>Ascomycota</taxon>
        <taxon>Saccharomycotina</taxon>
        <taxon>Pichiomycetes</taxon>
        <taxon>Serinales incertae sedis</taxon>
        <taxon>Babjeviella</taxon>
    </lineage>
</organism>
<evidence type="ECO:0000313" key="1">
    <source>
        <dbReference type="EMBL" id="ODQ77266.1"/>
    </source>
</evidence>
<evidence type="ECO:0000313" key="2">
    <source>
        <dbReference type="Proteomes" id="UP000094336"/>
    </source>
</evidence>
<keyword evidence="2" id="KW-1185">Reference proteome</keyword>